<organism evidence="2 3">
    <name type="scientific">Sphaerotilus uruguayifluvii</name>
    <dbReference type="NCBI Taxonomy" id="2735897"/>
    <lineage>
        <taxon>Bacteria</taxon>
        <taxon>Pseudomonadati</taxon>
        <taxon>Pseudomonadota</taxon>
        <taxon>Betaproteobacteria</taxon>
        <taxon>Burkholderiales</taxon>
        <taxon>Sphaerotilaceae</taxon>
        <taxon>Sphaerotilus</taxon>
    </lineage>
</organism>
<proteinExistence type="predicted"/>
<dbReference type="RefSeq" id="WP_173806941.1">
    <property type="nucleotide sequence ID" value="NZ_JABSNM010000020.1"/>
</dbReference>
<accession>A0ABX2G834</accession>
<feature type="transmembrane region" description="Helical" evidence="1">
    <location>
        <begin position="20"/>
        <end position="37"/>
    </location>
</feature>
<keyword evidence="1" id="KW-0812">Transmembrane</keyword>
<keyword evidence="3" id="KW-1185">Reference proteome</keyword>
<evidence type="ECO:0000313" key="2">
    <source>
        <dbReference type="EMBL" id="NRT57906.1"/>
    </source>
</evidence>
<comment type="caution">
    <text evidence="2">The sequence shown here is derived from an EMBL/GenBank/DDBJ whole genome shotgun (WGS) entry which is preliminary data.</text>
</comment>
<evidence type="ECO:0000313" key="3">
    <source>
        <dbReference type="Proteomes" id="UP001516061"/>
    </source>
</evidence>
<gene>
    <name evidence="2" type="ORF">HNQ01_003667</name>
</gene>
<dbReference type="EMBL" id="JABSNM010000020">
    <property type="protein sequence ID" value="NRT57906.1"/>
    <property type="molecule type" value="Genomic_DNA"/>
</dbReference>
<name>A0ABX2G834_9BURK</name>
<protein>
    <recommendedName>
        <fullName evidence="4">HEAT repeat domain-containing protein</fullName>
    </recommendedName>
</protein>
<keyword evidence="1" id="KW-1133">Transmembrane helix</keyword>
<dbReference type="Proteomes" id="UP001516061">
    <property type="component" value="Unassembled WGS sequence"/>
</dbReference>
<evidence type="ECO:0000256" key="1">
    <source>
        <dbReference type="SAM" id="Phobius"/>
    </source>
</evidence>
<reference evidence="2 3" key="1">
    <citation type="submission" date="2020-05" db="EMBL/GenBank/DDBJ databases">
        <title>Genomic Encyclopedia of Type Strains, Phase IV (KMG-V): Genome sequencing to study the core and pangenomes of soil and plant-associated prokaryotes.</title>
        <authorList>
            <person name="Whitman W."/>
        </authorList>
    </citation>
    <scope>NUCLEOTIDE SEQUENCE [LARGE SCALE GENOMIC DNA]</scope>
    <source>
        <strain evidence="2 3">C29</strain>
    </source>
</reference>
<sequence length="290" mass="29200">MSRFPEGGRAGGAGRRVPALLALVVVAGGALAGWWLTGRPAGPQAPQGGPAGAAVAVAPGGSGVADSPFGAGSAAQAGAGLALPLAALPAPAQAAAREIERLAALPAGDEAIALARRLEDGADAASLPAWRLALLGSSSAAIERSAVTVLARLADAETIAALGQDYGRLPPERRGRILQVLENASRPEALDGLVRIAEGDSDEKRSALSMSAMHGLAHLGTMDATDYLLQQVRTPVIDHALMALAGVGTRQGVEMMRAAADGSRGFESLDAGTRQALRRTAAAAEARLAR</sequence>
<keyword evidence="1" id="KW-0472">Membrane</keyword>
<evidence type="ECO:0008006" key="4">
    <source>
        <dbReference type="Google" id="ProtNLM"/>
    </source>
</evidence>